<sequence>MLITLLGVLVGILAVFVVLTVAYRVVRYAVRDGIVDAQRRIDAERDRAQARSSEPTTPR</sequence>
<proteinExistence type="predicted"/>
<comment type="caution">
    <text evidence="2">The sequence shown here is derived from an EMBL/GenBank/DDBJ whole genome shotgun (WGS) entry which is preliminary data.</text>
</comment>
<keyword evidence="3" id="KW-1185">Reference proteome</keyword>
<organism evidence="2 3">
    <name type="scientific">Nocardioides mangrovi</name>
    <dbReference type="NCBI Taxonomy" id="2874580"/>
    <lineage>
        <taxon>Bacteria</taxon>
        <taxon>Bacillati</taxon>
        <taxon>Actinomycetota</taxon>
        <taxon>Actinomycetes</taxon>
        <taxon>Propionibacteriales</taxon>
        <taxon>Nocardioidaceae</taxon>
        <taxon>Nocardioides</taxon>
    </lineage>
</organism>
<evidence type="ECO:0000313" key="3">
    <source>
        <dbReference type="Proteomes" id="UP000780875"/>
    </source>
</evidence>
<feature type="transmembrane region" description="Helical" evidence="1">
    <location>
        <begin position="6"/>
        <end position="26"/>
    </location>
</feature>
<name>A0ABS7UKC1_9ACTN</name>
<evidence type="ECO:0008006" key="4">
    <source>
        <dbReference type="Google" id="ProtNLM"/>
    </source>
</evidence>
<accession>A0ABS7UKC1</accession>
<protein>
    <recommendedName>
        <fullName evidence="4">DUF4229 domain-containing protein</fullName>
    </recommendedName>
</protein>
<dbReference type="Proteomes" id="UP000780875">
    <property type="component" value="Unassembled WGS sequence"/>
</dbReference>
<dbReference type="RefSeq" id="WP_224125499.1">
    <property type="nucleotide sequence ID" value="NZ_JAIQZJ010000026.1"/>
</dbReference>
<evidence type="ECO:0000313" key="2">
    <source>
        <dbReference type="EMBL" id="MBZ5741200.1"/>
    </source>
</evidence>
<keyword evidence="1" id="KW-1133">Transmembrane helix</keyword>
<evidence type="ECO:0000256" key="1">
    <source>
        <dbReference type="SAM" id="Phobius"/>
    </source>
</evidence>
<keyword evidence="1" id="KW-0812">Transmembrane</keyword>
<dbReference type="EMBL" id="JAIQZJ010000026">
    <property type="protein sequence ID" value="MBZ5741200.1"/>
    <property type="molecule type" value="Genomic_DNA"/>
</dbReference>
<reference evidence="2 3" key="1">
    <citation type="submission" date="2021-09" db="EMBL/GenBank/DDBJ databases">
        <title>Whole genome sequence of Nocardioides sp. GBK3QG-3.</title>
        <authorList>
            <person name="Tuo L."/>
        </authorList>
    </citation>
    <scope>NUCLEOTIDE SEQUENCE [LARGE SCALE GENOMIC DNA]</scope>
    <source>
        <strain evidence="2 3">GBK3QG-3</strain>
    </source>
</reference>
<gene>
    <name evidence="2" type="ORF">K8U61_23775</name>
</gene>
<keyword evidence="1" id="KW-0472">Membrane</keyword>